<evidence type="ECO:0000256" key="1">
    <source>
        <dbReference type="SAM" id="MobiDB-lite"/>
    </source>
</evidence>
<reference evidence="2 3" key="1">
    <citation type="submission" date="2015-01" db="EMBL/GenBank/DDBJ databases">
        <title>Comparative genomics of non-oral Prevotella species.</title>
        <authorList>
            <person name="Accetto T."/>
            <person name="Nograsek B."/>
            <person name="Avgustin G."/>
        </authorList>
    </citation>
    <scope>NUCLEOTIDE SEQUENCE [LARGE SCALE GENOMIC DNA]</scope>
    <source>
        <strain evidence="2 3">P5-119</strain>
    </source>
</reference>
<accession>A0A0D0IZE6</accession>
<organism evidence="2 3">
    <name type="scientific">Prevotella pectinovora</name>
    <dbReference type="NCBI Taxonomy" id="1602169"/>
    <lineage>
        <taxon>Bacteria</taxon>
        <taxon>Pseudomonadati</taxon>
        <taxon>Bacteroidota</taxon>
        <taxon>Bacteroidia</taxon>
        <taxon>Bacteroidales</taxon>
        <taxon>Prevotellaceae</taxon>
        <taxon>Prevotella</taxon>
    </lineage>
</organism>
<dbReference type="EMBL" id="JXQK01000055">
    <property type="protein sequence ID" value="KIP62310.1"/>
    <property type="molecule type" value="Genomic_DNA"/>
</dbReference>
<evidence type="ECO:0000313" key="3">
    <source>
        <dbReference type="Proteomes" id="UP000032046"/>
    </source>
</evidence>
<protein>
    <submittedName>
        <fullName evidence="2">Uncharacterized protein</fullName>
    </submittedName>
</protein>
<feature type="region of interest" description="Disordered" evidence="1">
    <location>
        <begin position="16"/>
        <end position="58"/>
    </location>
</feature>
<sequence length="77" mass="8794">MSNSELLRIKNRQKTLYKKHRQRQQKRLEMGKQRAHVGQARCPTGASTLPHVGTGDAQKMPKNTLILILTYPKDNPS</sequence>
<evidence type="ECO:0000313" key="2">
    <source>
        <dbReference type="EMBL" id="KIP62310.1"/>
    </source>
</evidence>
<name>A0A0D0IZE6_9BACT</name>
<comment type="caution">
    <text evidence="2">The sequence shown here is derived from an EMBL/GenBank/DDBJ whole genome shotgun (WGS) entry which is preliminary data.</text>
</comment>
<proteinExistence type="predicted"/>
<dbReference type="AlphaFoldDB" id="A0A0D0IZE6"/>
<feature type="compositionally biased region" description="Basic residues" evidence="1">
    <location>
        <begin position="16"/>
        <end position="25"/>
    </location>
</feature>
<keyword evidence="3" id="KW-1185">Reference proteome</keyword>
<gene>
    <name evidence="2" type="ORF">ST44_07445</name>
</gene>
<dbReference type="Proteomes" id="UP000032046">
    <property type="component" value="Unassembled WGS sequence"/>
</dbReference>